<keyword evidence="4" id="KW-0472">Membrane</keyword>
<evidence type="ECO:0000256" key="4">
    <source>
        <dbReference type="ARBA" id="ARBA00023136"/>
    </source>
</evidence>
<keyword evidence="3" id="KW-1133">Transmembrane helix</keyword>
<evidence type="ECO:0000313" key="7">
    <source>
        <dbReference type="Proteomes" id="UP000254807"/>
    </source>
</evidence>
<feature type="domain" description="RDD" evidence="5">
    <location>
        <begin position="2"/>
        <end position="112"/>
    </location>
</feature>
<keyword evidence="2" id="KW-0812">Transmembrane</keyword>
<evidence type="ECO:0000256" key="2">
    <source>
        <dbReference type="ARBA" id="ARBA00022692"/>
    </source>
</evidence>
<dbReference type="AlphaFoldDB" id="A0A376H617"/>
<keyword evidence="7" id="KW-1185">Reference proteome</keyword>
<name>A0A376H617_ENTGA</name>
<protein>
    <submittedName>
        <fullName evidence="6">RDD family</fullName>
    </submittedName>
</protein>
<dbReference type="Proteomes" id="UP000254807">
    <property type="component" value="Unassembled WGS sequence"/>
</dbReference>
<accession>A0A376H617</accession>
<dbReference type="GO" id="GO:0016020">
    <property type="term" value="C:membrane"/>
    <property type="evidence" value="ECO:0007669"/>
    <property type="project" value="UniProtKB-SubCell"/>
</dbReference>
<evidence type="ECO:0000256" key="1">
    <source>
        <dbReference type="ARBA" id="ARBA00004141"/>
    </source>
</evidence>
<proteinExistence type="predicted"/>
<evidence type="ECO:0000256" key="3">
    <source>
        <dbReference type="ARBA" id="ARBA00022989"/>
    </source>
</evidence>
<gene>
    <name evidence="6" type="ORF">NCTC12360_02325</name>
</gene>
<evidence type="ECO:0000313" key="6">
    <source>
        <dbReference type="EMBL" id="STD83838.1"/>
    </source>
</evidence>
<reference evidence="6 7" key="1">
    <citation type="submission" date="2018-06" db="EMBL/GenBank/DDBJ databases">
        <authorList>
            <consortium name="Pathogen Informatics"/>
            <person name="Doyle S."/>
        </authorList>
    </citation>
    <scope>NUCLEOTIDE SEQUENCE [LARGE SCALE GENOMIC DNA]</scope>
    <source>
        <strain evidence="6 7">NCTC12360</strain>
    </source>
</reference>
<dbReference type="OrthoDB" id="2184374at2"/>
<sequence>MLIRRILAQIVDFVLGILTIFLIFVGGIPLIGRVINNDFVAVLTAICLMCGMYFALQYPFMQNQQTIGKAFFQLQIVSTDKYRKNVPVAVIFQREILCKLASCFFICLPLLFGKEGGHEASTHTKLRIGKGENSWKK</sequence>
<dbReference type="EMBL" id="UFYW01000001">
    <property type="protein sequence ID" value="STD83838.1"/>
    <property type="molecule type" value="Genomic_DNA"/>
</dbReference>
<organism evidence="6 7">
    <name type="scientific">Enterococcus gallinarum</name>
    <dbReference type="NCBI Taxonomy" id="1353"/>
    <lineage>
        <taxon>Bacteria</taxon>
        <taxon>Bacillati</taxon>
        <taxon>Bacillota</taxon>
        <taxon>Bacilli</taxon>
        <taxon>Lactobacillales</taxon>
        <taxon>Enterococcaceae</taxon>
        <taxon>Enterococcus</taxon>
    </lineage>
</organism>
<dbReference type="RefSeq" id="WP_060813706.1">
    <property type="nucleotide sequence ID" value="NZ_JAJGOJ010000006.1"/>
</dbReference>
<comment type="subcellular location">
    <subcellularLocation>
        <location evidence="1">Membrane</location>
        <topology evidence="1">Multi-pass membrane protein</topology>
    </subcellularLocation>
</comment>
<dbReference type="InterPro" id="IPR010432">
    <property type="entry name" value="RDD"/>
</dbReference>
<dbReference type="Pfam" id="PF06271">
    <property type="entry name" value="RDD"/>
    <property type="match status" value="1"/>
</dbReference>
<evidence type="ECO:0000259" key="5">
    <source>
        <dbReference type="Pfam" id="PF06271"/>
    </source>
</evidence>